<gene>
    <name evidence="1" type="ORF">HPB47_002333</name>
</gene>
<evidence type="ECO:0000313" key="2">
    <source>
        <dbReference type="Proteomes" id="UP000805193"/>
    </source>
</evidence>
<protein>
    <submittedName>
        <fullName evidence="1">Uncharacterized protein</fullName>
    </submittedName>
</protein>
<reference evidence="1 2" key="1">
    <citation type="journal article" date="2020" name="Cell">
        <title>Large-Scale Comparative Analyses of Tick Genomes Elucidate Their Genetic Diversity and Vector Capacities.</title>
        <authorList>
            <consortium name="Tick Genome and Microbiome Consortium (TIGMIC)"/>
            <person name="Jia N."/>
            <person name="Wang J."/>
            <person name="Shi W."/>
            <person name="Du L."/>
            <person name="Sun Y."/>
            <person name="Zhan W."/>
            <person name="Jiang J.F."/>
            <person name="Wang Q."/>
            <person name="Zhang B."/>
            <person name="Ji P."/>
            <person name="Bell-Sakyi L."/>
            <person name="Cui X.M."/>
            <person name="Yuan T.T."/>
            <person name="Jiang B.G."/>
            <person name="Yang W.F."/>
            <person name="Lam T.T."/>
            <person name="Chang Q.C."/>
            <person name="Ding S.J."/>
            <person name="Wang X.J."/>
            <person name="Zhu J.G."/>
            <person name="Ruan X.D."/>
            <person name="Zhao L."/>
            <person name="Wei J.T."/>
            <person name="Ye R.Z."/>
            <person name="Que T.C."/>
            <person name="Du C.H."/>
            <person name="Zhou Y.H."/>
            <person name="Cheng J.X."/>
            <person name="Dai P.F."/>
            <person name="Guo W.B."/>
            <person name="Han X.H."/>
            <person name="Huang E.J."/>
            <person name="Li L.F."/>
            <person name="Wei W."/>
            <person name="Gao Y.C."/>
            <person name="Liu J.Z."/>
            <person name="Shao H.Z."/>
            <person name="Wang X."/>
            <person name="Wang C.C."/>
            <person name="Yang T.C."/>
            <person name="Huo Q.B."/>
            <person name="Li W."/>
            <person name="Chen H.Y."/>
            <person name="Chen S.E."/>
            <person name="Zhou L.G."/>
            <person name="Ni X.B."/>
            <person name="Tian J.H."/>
            <person name="Sheng Y."/>
            <person name="Liu T."/>
            <person name="Pan Y.S."/>
            <person name="Xia L.Y."/>
            <person name="Li J."/>
            <person name="Zhao F."/>
            <person name="Cao W.C."/>
        </authorList>
    </citation>
    <scope>NUCLEOTIDE SEQUENCE [LARGE SCALE GENOMIC DNA]</scope>
    <source>
        <strain evidence="1">Iper-2018</strain>
    </source>
</reference>
<feature type="non-terminal residue" evidence="1">
    <location>
        <position position="1"/>
    </location>
</feature>
<accession>A0AC60PLH1</accession>
<keyword evidence="2" id="KW-1185">Reference proteome</keyword>
<comment type="caution">
    <text evidence="1">The sequence shown here is derived from an EMBL/GenBank/DDBJ whole genome shotgun (WGS) entry which is preliminary data.</text>
</comment>
<dbReference type="EMBL" id="JABSTQ010010317">
    <property type="protein sequence ID" value="KAG0421794.1"/>
    <property type="molecule type" value="Genomic_DNA"/>
</dbReference>
<proteinExistence type="predicted"/>
<evidence type="ECO:0000313" key="1">
    <source>
        <dbReference type="EMBL" id="KAG0421794.1"/>
    </source>
</evidence>
<organism evidence="1 2">
    <name type="scientific">Ixodes persulcatus</name>
    <name type="common">Taiga tick</name>
    <dbReference type="NCBI Taxonomy" id="34615"/>
    <lineage>
        <taxon>Eukaryota</taxon>
        <taxon>Metazoa</taxon>
        <taxon>Ecdysozoa</taxon>
        <taxon>Arthropoda</taxon>
        <taxon>Chelicerata</taxon>
        <taxon>Arachnida</taxon>
        <taxon>Acari</taxon>
        <taxon>Parasitiformes</taxon>
        <taxon>Ixodida</taxon>
        <taxon>Ixodoidea</taxon>
        <taxon>Ixodidae</taxon>
        <taxon>Ixodinae</taxon>
        <taxon>Ixodes</taxon>
    </lineage>
</organism>
<sequence length="177" mass="18946">PWASPSGLLPDVVSCCQDPCGGNPREDRVARCPLTSSRDGAKTVGRRLRHLSDCMAGRTIASRGGAEMEKVERHVTGAPLRRDAKTQGLAAAARLCGETRGPETQVEEEAGDAFPRLAGGLCEDVRVLRVGMVAKNSVRQNLHSIQQCVPRGERLRYNSSNMRARGTGVSGVQSPIT</sequence>
<dbReference type="Proteomes" id="UP000805193">
    <property type="component" value="Unassembled WGS sequence"/>
</dbReference>
<name>A0AC60PLH1_IXOPE</name>